<dbReference type="PANTHER" id="PTHR22976:SF2">
    <property type="entry name" value="BIOTIN SYNTHASE, MITOCHONDRIAL"/>
    <property type="match status" value="1"/>
</dbReference>
<reference evidence="2" key="1">
    <citation type="journal article" date="2014" name="Front. Microbiol.">
        <title>High frequency of phylogenetically diverse reductive dehalogenase-homologous genes in deep subseafloor sedimentary metagenomes.</title>
        <authorList>
            <person name="Kawai M."/>
            <person name="Futagami T."/>
            <person name="Toyoda A."/>
            <person name="Takaki Y."/>
            <person name="Nishi S."/>
            <person name="Hori S."/>
            <person name="Arai W."/>
            <person name="Tsubouchi T."/>
            <person name="Morono Y."/>
            <person name="Uchiyama I."/>
            <person name="Ito T."/>
            <person name="Fujiyama A."/>
            <person name="Inagaki F."/>
            <person name="Takami H."/>
        </authorList>
    </citation>
    <scope>NUCLEOTIDE SEQUENCE</scope>
    <source>
        <strain evidence="2">Expedition CK06-06</strain>
    </source>
</reference>
<dbReference type="InterPro" id="IPR002684">
    <property type="entry name" value="Biotin_synth/BioAB"/>
</dbReference>
<dbReference type="GO" id="GO:0009102">
    <property type="term" value="P:biotin biosynthetic process"/>
    <property type="evidence" value="ECO:0007669"/>
    <property type="project" value="InterPro"/>
</dbReference>
<dbReference type="InterPro" id="IPR013785">
    <property type="entry name" value="Aldolase_TIM"/>
</dbReference>
<proteinExistence type="predicted"/>
<protein>
    <submittedName>
        <fullName evidence="2">Uncharacterized protein</fullName>
    </submittedName>
</protein>
<evidence type="ECO:0000313" key="2">
    <source>
        <dbReference type="EMBL" id="GAG36531.1"/>
    </source>
</evidence>
<feature type="non-terminal residue" evidence="2">
    <location>
        <position position="94"/>
    </location>
</feature>
<dbReference type="GO" id="GO:0051539">
    <property type="term" value="F:4 iron, 4 sulfur cluster binding"/>
    <property type="evidence" value="ECO:0007669"/>
    <property type="project" value="UniProtKB-KW"/>
</dbReference>
<keyword evidence="1" id="KW-0479">Metal-binding</keyword>
<comment type="caution">
    <text evidence="2">The sequence shown here is derived from an EMBL/GenBank/DDBJ whole genome shotgun (WGS) entry which is preliminary data.</text>
</comment>
<dbReference type="GO" id="GO:0051537">
    <property type="term" value="F:2 iron, 2 sulfur cluster binding"/>
    <property type="evidence" value="ECO:0007669"/>
    <property type="project" value="TreeGrafter"/>
</dbReference>
<gene>
    <name evidence="2" type="ORF">S01H1_69003</name>
</gene>
<evidence type="ECO:0000256" key="1">
    <source>
        <dbReference type="ARBA" id="ARBA00022485"/>
    </source>
</evidence>
<dbReference type="AlphaFoldDB" id="X0YI99"/>
<keyword evidence="1" id="KW-0408">Iron</keyword>
<keyword evidence="1" id="KW-0411">Iron-sulfur</keyword>
<dbReference type="GO" id="GO:0004076">
    <property type="term" value="F:biotin synthase activity"/>
    <property type="evidence" value="ECO:0007669"/>
    <property type="project" value="InterPro"/>
</dbReference>
<accession>X0YI99</accession>
<dbReference type="SUPFAM" id="SSF102114">
    <property type="entry name" value="Radical SAM enzymes"/>
    <property type="match status" value="1"/>
</dbReference>
<dbReference type="EMBL" id="BARS01045784">
    <property type="protein sequence ID" value="GAG36531.1"/>
    <property type="molecule type" value="Genomic_DNA"/>
</dbReference>
<keyword evidence="1" id="KW-0004">4Fe-4S</keyword>
<sequence>MEAVSETLESLNPIDALLAKSPREPGAASGTRHDWSAFEIVALLNSPLLDLVDEARDIHRQFHADGQVQLASLLSIKTGACPEDCKYCPQSAHY</sequence>
<organism evidence="2">
    <name type="scientific">marine sediment metagenome</name>
    <dbReference type="NCBI Taxonomy" id="412755"/>
    <lineage>
        <taxon>unclassified sequences</taxon>
        <taxon>metagenomes</taxon>
        <taxon>ecological metagenomes</taxon>
    </lineage>
</organism>
<dbReference type="Gene3D" id="3.20.20.70">
    <property type="entry name" value="Aldolase class I"/>
    <property type="match status" value="1"/>
</dbReference>
<name>X0YI99_9ZZZZ</name>
<dbReference type="PANTHER" id="PTHR22976">
    <property type="entry name" value="BIOTIN SYNTHASE"/>
    <property type="match status" value="1"/>
</dbReference>
<dbReference type="InterPro" id="IPR058240">
    <property type="entry name" value="rSAM_sf"/>
</dbReference>